<keyword evidence="4" id="KW-1185">Reference proteome</keyword>
<keyword evidence="2" id="KW-0812">Transmembrane</keyword>
<feature type="region of interest" description="Disordered" evidence="1">
    <location>
        <begin position="1"/>
        <end position="24"/>
    </location>
</feature>
<name>A0ABN2R3W6_9PSEU</name>
<evidence type="ECO:0000313" key="3">
    <source>
        <dbReference type="EMBL" id="GAA1963192.1"/>
    </source>
</evidence>
<gene>
    <name evidence="3" type="ORF">GCM10009754_38190</name>
</gene>
<dbReference type="Proteomes" id="UP001501116">
    <property type="component" value="Unassembled WGS sequence"/>
</dbReference>
<proteinExistence type="predicted"/>
<sequence length="202" mass="21573">MTVPPHDRNADPAPPSGGQLGPQWTPQARVRRLPPWLLVAVPVAVLALAVTFLVVKLSSQPLSAEVGDCLDVHVVDPSPARADQADQADCGAAEANVKVAVKYPDADQDCPARGYEFIYVGRPKSKLCLVINARQGDCFAGLSSGTEPYRRVPCTDAKAERQFAKIVEGEVNEELCEGVDGATAVTFPQPPITFCLVKPKTI</sequence>
<feature type="compositionally biased region" description="Basic and acidic residues" evidence="1">
    <location>
        <begin position="1"/>
        <end position="10"/>
    </location>
</feature>
<organism evidence="3 4">
    <name type="scientific">Amycolatopsis minnesotensis</name>
    <dbReference type="NCBI Taxonomy" id="337894"/>
    <lineage>
        <taxon>Bacteria</taxon>
        <taxon>Bacillati</taxon>
        <taxon>Actinomycetota</taxon>
        <taxon>Actinomycetes</taxon>
        <taxon>Pseudonocardiales</taxon>
        <taxon>Pseudonocardiaceae</taxon>
        <taxon>Amycolatopsis</taxon>
    </lineage>
</organism>
<keyword evidence="2" id="KW-1133">Transmembrane helix</keyword>
<evidence type="ECO:0000313" key="4">
    <source>
        <dbReference type="Proteomes" id="UP001501116"/>
    </source>
</evidence>
<evidence type="ECO:0000256" key="1">
    <source>
        <dbReference type="SAM" id="MobiDB-lite"/>
    </source>
</evidence>
<evidence type="ECO:0000256" key="2">
    <source>
        <dbReference type="SAM" id="Phobius"/>
    </source>
</evidence>
<protein>
    <submittedName>
        <fullName evidence="3">Uncharacterized protein</fullName>
    </submittedName>
</protein>
<reference evidence="3 4" key="1">
    <citation type="journal article" date="2019" name="Int. J. Syst. Evol. Microbiol.">
        <title>The Global Catalogue of Microorganisms (GCM) 10K type strain sequencing project: providing services to taxonomists for standard genome sequencing and annotation.</title>
        <authorList>
            <consortium name="The Broad Institute Genomics Platform"/>
            <consortium name="The Broad Institute Genome Sequencing Center for Infectious Disease"/>
            <person name="Wu L."/>
            <person name="Ma J."/>
        </authorList>
    </citation>
    <scope>NUCLEOTIDE SEQUENCE [LARGE SCALE GENOMIC DNA]</scope>
    <source>
        <strain evidence="3 4">JCM 14545</strain>
    </source>
</reference>
<feature type="transmembrane region" description="Helical" evidence="2">
    <location>
        <begin position="36"/>
        <end position="55"/>
    </location>
</feature>
<comment type="caution">
    <text evidence="3">The sequence shown here is derived from an EMBL/GenBank/DDBJ whole genome shotgun (WGS) entry which is preliminary data.</text>
</comment>
<dbReference type="RefSeq" id="WP_344420092.1">
    <property type="nucleotide sequence ID" value="NZ_BAAANN010000014.1"/>
</dbReference>
<dbReference type="EMBL" id="BAAANN010000014">
    <property type="protein sequence ID" value="GAA1963192.1"/>
    <property type="molecule type" value="Genomic_DNA"/>
</dbReference>
<keyword evidence="2" id="KW-0472">Membrane</keyword>
<accession>A0ABN2R3W6</accession>